<dbReference type="InterPro" id="IPR001254">
    <property type="entry name" value="Trypsin_dom"/>
</dbReference>
<proteinExistence type="predicted"/>
<sequence>MMKLILQTIRISFFSLAIINLTAQEANPADWRTIEMLAEEHPYIVALLDREKVYSCTGTIINQRTVLTSGSCVKRDPNFVAVGAAAIENILKTNMLLKIAFKRLHKDYALEVNIDSDQIITQMYNNIGLIYTVKPHLELFVYSAVIGNYSASELMKSRLLAVGYGKIKEHLVALQKQIYHQIPCKNPKWHYCVCGSEYTTGSKTYLQNFGEGGPILLDSLVVGIATFPCGSLAHRNLNDVYNIFTVIGPYLHWFDEPYSEPSLKFVSQEINTSFQRRVGVECFFLCLIVSKAIC</sequence>
<dbReference type="InterPro" id="IPR051333">
    <property type="entry name" value="CLIP_Serine_Protease"/>
</dbReference>
<evidence type="ECO:0000313" key="4">
    <source>
        <dbReference type="Proteomes" id="UP000691718"/>
    </source>
</evidence>
<dbReference type="PROSITE" id="PS50240">
    <property type="entry name" value="TRYPSIN_DOM"/>
    <property type="match status" value="1"/>
</dbReference>
<keyword evidence="4" id="KW-1185">Reference proteome</keyword>
<dbReference type="PANTHER" id="PTHR24260:SF136">
    <property type="entry name" value="GH08193P-RELATED"/>
    <property type="match status" value="1"/>
</dbReference>
<feature type="domain" description="Peptidase S1" evidence="2">
    <location>
        <begin position="18"/>
        <end position="259"/>
    </location>
</feature>
<organism evidence="3 4">
    <name type="scientific">Parnassius apollo</name>
    <name type="common">Apollo butterfly</name>
    <name type="synonym">Papilio apollo</name>
    <dbReference type="NCBI Taxonomy" id="110799"/>
    <lineage>
        <taxon>Eukaryota</taxon>
        <taxon>Metazoa</taxon>
        <taxon>Ecdysozoa</taxon>
        <taxon>Arthropoda</taxon>
        <taxon>Hexapoda</taxon>
        <taxon>Insecta</taxon>
        <taxon>Pterygota</taxon>
        <taxon>Neoptera</taxon>
        <taxon>Endopterygota</taxon>
        <taxon>Lepidoptera</taxon>
        <taxon>Glossata</taxon>
        <taxon>Ditrysia</taxon>
        <taxon>Papilionoidea</taxon>
        <taxon>Papilionidae</taxon>
        <taxon>Parnassiinae</taxon>
        <taxon>Parnassini</taxon>
        <taxon>Parnassius</taxon>
        <taxon>Parnassius</taxon>
    </lineage>
</organism>
<dbReference type="Pfam" id="PF00089">
    <property type="entry name" value="Trypsin"/>
    <property type="match status" value="1"/>
</dbReference>
<dbReference type="PANTHER" id="PTHR24260">
    <property type="match status" value="1"/>
</dbReference>
<comment type="caution">
    <text evidence="3">The sequence shown here is derived from an EMBL/GenBank/DDBJ whole genome shotgun (WGS) entry which is preliminary data.</text>
</comment>
<feature type="chain" id="PRO_5035763014" evidence="1">
    <location>
        <begin position="29"/>
        <end position="294"/>
    </location>
</feature>
<name>A0A8S3XJG0_PARAO</name>
<protein>
    <submittedName>
        <fullName evidence="3">(apollo) hypothetical protein</fullName>
    </submittedName>
</protein>
<evidence type="ECO:0000313" key="3">
    <source>
        <dbReference type="EMBL" id="CAG5018474.1"/>
    </source>
</evidence>
<dbReference type="GO" id="GO:0006508">
    <property type="term" value="P:proteolysis"/>
    <property type="evidence" value="ECO:0007669"/>
    <property type="project" value="InterPro"/>
</dbReference>
<dbReference type="EMBL" id="CAJQZP010001125">
    <property type="protein sequence ID" value="CAG5018474.1"/>
    <property type="molecule type" value="Genomic_DNA"/>
</dbReference>
<keyword evidence="1" id="KW-0732">Signal</keyword>
<feature type="signal peptide" evidence="1">
    <location>
        <begin position="1"/>
        <end position="28"/>
    </location>
</feature>
<gene>
    <name evidence="3" type="ORF">PAPOLLO_LOCUS16882</name>
</gene>
<evidence type="ECO:0000259" key="2">
    <source>
        <dbReference type="PROSITE" id="PS50240"/>
    </source>
</evidence>
<dbReference type="GO" id="GO:0004252">
    <property type="term" value="F:serine-type endopeptidase activity"/>
    <property type="evidence" value="ECO:0007669"/>
    <property type="project" value="InterPro"/>
</dbReference>
<dbReference type="AlphaFoldDB" id="A0A8S3XJG0"/>
<dbReference type="OrthoDB" id="7455534at2759"/>
<dbReference type="Proteomes" id="UP000691718">
    <property type="component" value="Unassembled WGS sequence"/>
</dbReference>
<accession>A0A8S3XJG0</accession>
<reference evidence="3" key="1">
    <citation type="submission" date="2021-04" db="EMBL/GenBank/DDBJ databases">
        <authorList>
            <person name="Tunstrom K."/>
        </authorList>
    </citation>
    <scope>NUCLEOTIDE SEQUENCE</scope>
</reference>
<evidence type="ECO:0000256" key="1">
    <source>
        <dbReference type="SAM" id="SignalP"/>
    </source>
</evidence>